<name>A0AC11EEF1_SHEEP</name>
<protein>
    <submittedName>
        <fullName evidence="1">Uncharacterized protein</fullName>
    </submittedName>
</protein>
<dbReference type="Ensembl" id="ENSOART00020072263.1">
    <property type="protein sequence ID" value="ENSOARP00020057593.1"/>
    <property type="gene ID" value="ENSOARG00020032172.1"/>
</dbReference>
<proteinExistence type="predicted"/>
<reference evidence="1" key="1">
    <citation type="submission" date="2020-11" db="EMBL/GenBank/DDBJ databases">
        <authorList>
            <person name="Davenport K.M."/>
            <person name="Bickhart D.M."/>
            <person name="Smith T.P.L."/>
            <person name="Murdoch B.M."/>
            <person name="Rosen B.D."/>
        </authorList>
    </citation>
    <scope>NUCLEOTIDE SEQUENCE [LARGE SCALE GENOMIC DNA]</scope>
    <source>
        <strain evidence="1">OAR_USU_Benz2616</strain>
    </source>
</reference>
<reference evidence="1" key="3">
    <citation type="submission" date="2025-09" db="UniProtKB">
        <authorList>
            <consortium name="Ensembl"/>
        </authorList>
    </citation>
    <scope>IDENTIFICATION</scope>
</reference>
<accession>A0AC11EEF1</accession>
<organism evidence="1">
    <name type="scientific">Ovis aries</name>
    <name type="common">Sheep</name>
    <dbReference type="NCBI Taxonomy" id="9940"/>
    <lineage>
        <taxon>Eukaryota</taxon>
        <taxon>Metazoa</taxon>
        <taxon>Chordata</taxon>
        <taxon>Craniata</taxon>
        <taxon>Vertebrata</taxon>
        <taxon>Euteleostomi</taxon>
        <taxon>Mammalia</taxon>
        <taxon>Eutheria</taxon>
        <taxon>Laurasiatheria</taxon>
        <taxon>Artiodactyla</taxon>
        <taxon>Ruminantia</taxon>
        <taxon>Pecora</taxon>
        <taxon>Bovidae</taxon>
        <taxon>Caprinae</taxon>
        <taxon>Ovis</taxon>
    </lineage>
</organism>
<evidence type="ECO:0000313" key="1">
    <source>
        <dbReference type="Ensembl" id="ENSOARP00020057593.1"/>
    </source>
</evidence>
<sequence>MLTDLRAVNKCIEPMGALQLGLPSPALIPQDWSLMVLDLKDCFFFNIPLQIKDRNKFAFTIPVYNHGQPVKRYQWTVLPQGMINSPTLCQEFVNRALITVRQQFSNCLLYHYMDDLLLAAPSKEEQDKFFIHVKKALSDFNLQIAPEKIQTEFPISYLGAILEQQRIKPQKVQIRRDNLKTLNDFQKLLGDINWLRPMLGIPTHQLRHLFSTLEGDTALNSPRSLTSQAKEELHFVEQRLNEGFLTYLQQDQPIYFIVFHTPYSPTGVIAQSAGLIEWIFLPNNYTKKLTTYTDRIAFLILKGRGHITELIGSDPQTIITQLTSTQISNCLQFNENWQIALASYSGTFSNQYPQSKMIDFLRHTSVVCKSPISNIPVEEKTIFTDANKNTAGYWTDTTSKVVPHSFSSVQPAELWAICLALQDFFDIPINIVSDSKYAVFSCIYLPEATLLVILKTNIDKLFFQVQQLLIRRTNPVFFTHIRAHSSLPGPLSQGNANIDALLYPLQSATQEHCLHHTNSKGLQKTYSLT</sequence>
<reference evidence="1" key="2">
    <citation type="submission" date="2025-08" db="UniProtKB">
        <authorList>
            <consortium name="Ensembl"/>
        </authorList>
    </citation>
    <scope>IDENTIFICATION</scope>
</reference>